<reference evidence="1 2" key="1">
    <citation type="journal article" date="2019" name="Int. J. Syst. Evol. Microbiol.">
        <title>Capsulimonas corticalis gen. nov., sp. nov., an aerobic capsulated bacterium, of a novel bacterial order, Capsulimonadales ord. nov., of the class Armatimonadia of the phylum Armatimonadetes.</title>
        <authorList>
            <person name="Li J."/>
            <person name="Kudo C."/>
            <person name="Tonouchi A."/>
        </authorList>
    </citation>
    <scope>NUCLEOTIDE SEQUENCE [LARGE SCALE GENOMIC DNA]</scope>
    <source>
        <strain evidence="1 2">AX-7</strain>
    </source>
</reference>
<dbReference type="PROSITE" id="PS50294">
    <property type="entry name" value="WD_REPEATS_REGION"/>
    <property type="match status" value="3"/>
</dbReference>
<dbReference type="PRINTS" id="PR00320">
    <property type="entry name" value="GPROTEINBRPT"/>
</dbReference>
<dbReference type="Gene3D" id="2.130.10.10">
    <property type="entry name" value="YVTN repeat-like/Quinoprotein amine dehydrogenase"/>
    <property type="match status" value="3"/>
</dbReference>
<dbReference type="InterPro" id="IPR036322">
    <property type="entry name" value="WD40_repeat_dom_sf"/>
</dbReference>
<dbReference type="Pfam" id="PF00400">
    <property type="entry name" value="WD40"/>
    <property type="match status" value="6"/>
</dbReference>
<dbReference type="PANTHER" id="PTHR19879">
    <property type="entry name" value="TRANSCRIPTION INITIATION FACTOR TFIID"/>
    <property type="match status" value="1"/>
</dbReference>
<protein>
    <submittedName>
        <fullName evidence="1">Uncharacterized protein</fullName>
    </submittedName>
</protein>
<dbReference type="OrthoDB" id="9765809at2"/>
<sequence>MKSRIAANFAITFERRSFWTAAIGFFLLGSALAAGRADTALTIKPTHVFTGHTDEVTAVAFAPGGARFASGSKDNTVRLWEISTGEELETYQGHTRPVTSLAYSRKDNLLLSGSMDGTIRVWDLDSDDLPRIFIGAGDPVMDIAMSADGTHVLAASHGFQDWSIDEGVIKQSYSANGADLLSICYTPDYKQALTGGGDGAARLWNLNPEKESLRFSGHPDGVRRARISPDGKIAATCCWGDNFVRLWDLTTGKETLRLMGDADAVACLAFSPDGKTLLTAGGKIASDLKSLDPNAENVAVIDVWSVATGKITARLAGHSGYVDAVAFSTDGKRVISGGSDKAVRLWTLPQPPSKGAPRRTADAAE</sequence>
<proteinExistence type="predicted"/>
<accession>A0A402D4L5</accession>
<name>A0A402D4L5_9BACT</name>
<dbReference type="InterPro" id="IPR019775">
    <property type="entry name" value="WD40_repeat_CS"/>
</dbReference>
<dbReference type="RefSeq" id="WP_119324470.1">
    <property type="nucleotide sequence ID" value="NZ_AP025739.1"/>
</dbReference>
<dbReference type="KEGG" id="ccot:CCAX7_13040"/>
<dbReference type="EMBL" id="AP025739">
    <property type="protein sequence ID" value="BDI29253.1"/>
    <property type="molecule type" value="Genomic_DNA"/>
</dbReference>
<organism evidence="1 2">
    <name type="scientific">Capsulimonas corticalis</name>
    <dbReference type="NCBI Taxonomy" id="2219043"/>
    <lineage>
        <taxon>Bacteria</taxon>
        <taxon>Bacillati</taxon>
        <taxon>Armatimonadota</taxon>
        <taxon>Armatimonadia</taxon>
        <taxon>Capsulimonadales</taxon>
        <taxon>Capsulimonadaceae</taxon>
        <taxon>Capsulimonas</taxon>
    </lineage>
</organism>
<dbReference type="CDD" id="cd00200">
    <property type="entry name" value="WD40"/>
    <property type="match status" value="1"/>
</dbReference>
<keyword evidence="2" id="KW-1185">Reference proteome</keyword>
<dbReference type="AlphaFoldDB" id="A0A402D4L5"/>
<dbReference type="PROSITE" id="PS50082">
    <property type="entry name" value="WD_REPEATS_2"/>
    <property type="match status" value="5"/>
</dbReference>
<dbReference type="SMART" id="SM00320">
    <property type="entry name" value="WD40"/>
    <property type="match status" value="7"/>
</dbReference>
<dbReference type="Proteomes" id="UP000287394">
    <property type="component" value="Chromosome"/>
</dbReference>
<dbReference type="InterPro" id="IPR015943">
    <property type="entry name" value="WD40/YVTN_repeat-like_dom_sf"/>
</dbReference>
<dbReference type="InterPro" id="IPR020472">
    <property type="entry name" value="WD40_PAC1"/>
</dbReference>
<gene>
    <name evidence="1" type="ORF">CCAX7_13040</name>
</gene>
<dbReference type="PROSITE" id="PS00678">
    <property type="entry name" value="WD_REPEATS_1"/>
    <property type="match status" value="2"/>
</dbReference>
<dbReference type="InterPro" id="IPR001680">
    <property type="entry name" value="WD40_rpt"/>
</dbReference>
<evidence type="ECO:0000313" key="1">
    <source>
        <dbReference type="EMBL" id="BDI29253.1"/>
    </source>
</evidence>
<dbReference type="SUPFAM" id="SSF50978">
    <property type="entry name" value="WD40 repeat-like"/>
    <property type="match status" value="1"/>
</dbReference>
<dbReference type="PANTHER" id="PTHR19879:SF9">
    <property type="entry name" value="TRANSCRIPTION INITIATION FACTOR TFIID SUBUNIT 5"/>
    <property type="match status" value="1"/>
</dbReference>
<evidence type="ECO:0000313" key="2">
    <source>
        <dbReference type="Proteomes" id="UP000287394"/>
    </source>
</evidence>